<evidence type="ECO:0000256" key="4">
    <source>
        <dbReference type="PROSITE-ProRule" id="PRU01161"/>
    </source>
</evidence>
<dbReference type="GO" id="GO:0019369">
    <property type="term" value="P:arachidonate metabolic process"/>
    <property type="evidence" value="ECO:0007669"/>
    <property type="project" value="TreeGrafter"/>
</dbReference>
<organism evidence="6 7">
    <name type="scientific">Trichodelitschia bisporula</name>
    <dbReference type="NCBI Taxonomy" id="703511"/>
    <lineage>
        <taxon>Eukaryota</taxon>
        <taxon>Fungi</taxon>
        <taxon>Dikarya</taxon>
        <taxon>Ascomycota</taxon>
        <taxon>Pezizomycotina</taxon>
        <taxon>Dothideomycetes</taxon>
        <taxon>Dothideomycetes incertae sedis</taxon>
        <taxon>Phaeotrichales</taxon>
        <taxon>Phaeotrichaceae</taxon>
        <taxon>Trichodelitschia</taxon>
    </lineage>
</organism>
<name>A0A6G1HIA5_9PEZI</name>
<feature type="active site" description="Nucleophile" evidence="4">
    <location>
        <position position="59"/>
    </location>
</feature>
<dbReference type="Pfam" id="PF01734">
    <property type="entry name" value="Patatin"/>
    <property type="match status" value="1"/>
</dbReference>
<dbReference type="SUPFAM" id="SSF52151">
    <property type="entry name" value="FabD/lysophospholipase-like"/>
    <property type="match status" value="1"/>
</dbReference>
<dbReference type="CDD" id="cd07216">
    <property type="entry name" value="Pat17_PNPLA8_PNPLA9_like3"/>
    <property type="match status" value="1"/>
</dbReference>
<dbReference type="EMBL" id="ML996711">
    <property type="protein sequence ID" value="KAF2395740.1"/>
    <property type="molecule type" value="Genomic_DNA"/>
</dbReference>
<keyword evidence="3 4" id="KW-0443">Lipid metabolism</keyword>
<reference evidence="6" key="1">
    <citation type="journal article" date="2020" name="Stud. Mycol.">
        <title>101 Dothideomycetes genomes: a test case for predicting lifestyles and emergence of pathogens.</title>
        <authorList>
            <person name="Haridas S."/>
            <person name="Albert R."/>
            <person name="Binder M."/>
            <person name="Bloem J."/>
            <person name="Labutti K."/>
            <person name="Salamov A."/>
            <person name="Andreopoulos B."/>
            <person name="Baker S."/>
            <person name="Barry K."/>
            <person name="Bills G."/>
            <person name="Bluhm B."/>
            <person name="Cannon C."/>
            <person name="Castanera R."/>
            <person name="Culley D."/>
            <person name="Daum C."/>
            <person name="Ezra D."/>
            <person name="Gonzalez J."/>
            <person name="Henrissat B."/>
            <person name="Kuo A."/>
            <person name="Liang C."/>
            <person name="Lipzen A."/>
            <person name="Lutzoni F."/>
            <person name="Magnuson J."/>
            <person name="Mondo S."/>
            <person name="Nolan M."/>
            <person name="Ohm R."/>
            <person name="Pangilinan J."/>
            <person name="Park H.-J."/>
            <person name="Ramirez L."/>
            <person name="Alfaro M."/>
            <person name="Sun H."/>
            <person name="Tritt A."/>
            <person name="Yoshinaga Y."/>
            <person name="Zwiers L.-H."/>
            <person name="Turgeon B."/>
            <person name="Goodwin S."/>
            <person name="Spatafora J."/>
            <person name="Crous P."/>
            <person name="Grigoriev I."/>
        </authorList>
    </citation>
    <scope>NUCLEOTIDE SEQUENCE</scope>
    <source>
        <strain evidence="6">CBS 262.69</strain>
    </source>
</reference>
<dbReference type="InterPro" id="IPR002641">
    <property type="entry name" value="PNPLA_dom"/>
</dbReference>
<evidence type="ECO:0000256" key="3">
    <source>
        <dbReference type="ARBA" id="ARBA00023098"/>
    </source>
</evidence>
<dbReference type="PANTHER" id="PTHR24185">
    <property type="entry name" value="CALCIUM-INDEPENDENT PHOSPHOLIPASE A2-GAMMA"/>
    <property type="match status" value="1"/>
</dbReference>
<dbReference type="OrthoDB" id="1658288at2759"/>
<evidence type="ECO:0000313" key="7">
    <source>
        <dbReference type="Proteomes" id="UP000799640"/>
    </source>
</evidence>
<dbReference type="GO" id="GO:0046486">
    <property type="term" value="P:glycerolipid metabolic process"/>
    <property type="evidence" value="ECO:0007669"/>
    <property type="project" value="UniProtKB-ARBA"/>
</dbReference>
<keyword evidence="2 4" id="KW-0442">Lipid degradation</keyword>
<feature type="short sequence motif" description="DGA/G" evidence="4">
    <location>
        <begin position="207"/>
        <end position="209"/>
    </location>
</feature>
<sequence>MRVSKNGEPTIRKILSLDGGGVRGLSTIIILEHIMRMLGKQRGAVLEPWQEFDMIAGTSTGGLIAIMLGRLRMSLAECKKAYLNLSKAIFTPVRNKANVPGKVLDFLNANGKFDSQPLEHCIREILKEQNKPENELLKEDDPDACKVFVCAVEGKNDAAVLIRSYESMEYDGLYDICQIWEAARATSAASTIFEPIEIGPYRQKFVDGALRLNNPIDRVDDESRDLWPGQDRMIISIGTGAAPGQDVTGNLFDLARALKRIVTDTEERNDNFRRKHPEMIQNGRLFRFNVQHGLASVGLEEYQHVDSIAGHTGKYLTQFDTRLDVERCTAALKNGGQRLNYIAGAGTN</sequence>
<feature type="active site" description="Proton acceptor" evidence="4">
    <location>
        <position position="207"/>
    </location>
</feature>
<gene>
    <name evidence="6" type="ORF">EJ06DRAFT_484583</name>
</gene>
<dbReference type="Gene3D" id="3.40.1090.10">
    <property type="entry name" value="Cytosolic phospholipase A2 catalytic domain"/>
    <property type="match status" value="1"/>
</dbReference>
<keyword evidence="1 4" id="KW-0378">Hydrolase</keyword>
<evidence type="ECO:0000313" key="6">
    <source>
        <dbReference type="EMBL" id="KAF2395740.1"/>
    </source>
</evidence>
<dbReference type="PROSITE" id="PS51635">
    <property type="entry name" value="PNPLA"/>
    <property type="match status" value="1"/>
</dbReference>
<keyword evidence="7" id="KW-1185">Reference proteome</keyword>
<dbReference type="AlphaFoldDB" id="A0A6G1HIA5"/>
<dbReference type="InterPro" id="IPR016035">
    <property type="entry name" value="Acyl_Trfase/lysoPLipase"/>
</dbReference>
<evidence type="ECO:0000256" key="2">
    <source>
        <dbReference type="ARBA" id="ARBA00022963"/>
    </source>
</evidence>
<dbReference type="PANTHER" id="PTHR24185:SF1">
    <property type="entry name" value="CALCIUM-INDEPENDENT PHOSPHOLIPASE A2-GAMMA"/>
    <property type="match status" value="1"/>
</dbReference>
<dbReference type="GO" id="GO:0047499">
    <property type="term" value="F:calcium-independent phospholipase A2 activity"/>
    <property type="evidence" value="ECO:0007669"/>
    <property type="project" value="TreeGrafter"/>
</dbReference>
<feature type="domain" description="PNPLA" evidence="5">
    <location>
        <begin position="15"/>
        <end position="220"/>
    </location>
</feature>
<dbReference type="Proteomes" id="UP000799640">
    <property type="component" value="Unassembled WGS sequence"/>
</dbReference>
<evidence type="ECO:0000259" key="5">
    <source>
        <dbReference type="PROSITE" id="PS51635"/>
    </source>
</evidence>
<dbReference type="GO" id="GO:0016042">
    <property type="term" value="P:lipid catabolic process"/>
    <property type="evidence" value="ECO:0007669"/>
    <property type="project" value="UniProtKB-UniRule"/>
</dbReference>
<evidence type="ECO:0000256" key="1">
    <source>
        <dbReference type="ARBA" id="ARBA00022801"/>
    </source>
</evidence>
<protein>
    <submittedName>
        <fullName evidence="6">Phospholipase, patatin family protein</fullName>
    </submittedName>
</protein>
<feature type="short sequence motif" description="GXSXG" evidence="4">
    <location>
        <begin position="57"/>
        <end position="61"/>
    </location>
</feature>
<proteinExistence type="predicted"/>
<accession>A0A6G1HIA5</accession>
<feature type="short sequence motif" description="GXGXXG" evidence="4">
    <location>
        <begin position="19"/>
        <end position="24"/>
    </location>
</feature>
<dbReference type="GO" id="GO:0016020">
    <property type="term" value="C:membrane"/>
    <property type="evidence" value="ECO:0007669"/>
    <property type="project" value="TreeGrafter"/>
</dbReference>